<evidence type="ECO:0000256" key="3">
    <source>
        <dbReference type="ARBA" id="ARBA00022448"/>
    </source>
</evidence>
<dbReference type="RefSeq" id="WP_147237266.1">
    <property type="nucleotide sequence ID" value="NZ_JAZHFZ010000043.1"/>
</dbReference>
<dbReference type="InterPro" id="IPR051449">
    <property type="entry name" value="ABC-2_transporter_component"/>
</dbReference>
<gene>
    <name evidence="11" type="ORF">FRZ40_35165</name>
    <name evidence="10" type="ORF">V4C56_37380</name>
</gene>
<dbReference type="EMBL" id="JAZHGA010000044">
    <property type="protein sequence ID" value="MEM5345284.1"/>
    <property type="molecule type" value="Genomic_DNA"/>
</dbReference>
<feature type="transmembrane region" description="Helical" evidence="8">
    <location>
        <begin position="287"/>
        <end position="305"/>
    </location>
</feature>
<dbReference type="Proteomes" id="UP000321776">
    <property type="component" value="Unassembled WGS sequence"/>
</dbReference>
<feature type="transmembrane region" description="Helical" evidence="8">
    <location>
        <begin position="256"/>
        <end position="280"/>
    </location>
</feature>
<dbReference type="GO" id="GO:0005886">
    <property type="term" value="C:plasma membrane"/>
    <property type="evidence" value="ECO:0007669"/>
    <property type="project" value="UniProtKB-SubCell"/>
</dbReference>
<keyword evidence="3" id="KW-0813">Transport</keyword>
<keyword evidence="4" id="KW-1003">Cell membrane</keyword>
<keyword evidence="13" id="KW-1185">Reference proteome</keyword>
<evidence type="ECO:0000256" key="1">
    <source>
        <dbReference type="ARBA" id="ARBA00004651"/>
    </source>
</evidence>
<comment type="subcellular location">
    <subcellularLocation>
        <location evidence="1">Cell membrane</location>
        <topology evidence="1">Multi-pass membrane protein</topology>
    </subcellularLocation>
</comment>
<comment type="caution">
    <text evidence="11">The sequence shown here is derived from an EMBL/GenBank/DDBJ whole genome shotgun (WGS) entry which is preliminary data.</text>
</comment>
<organism evidence="11 12">
    <name type="scientific">Paraburkholderia azotifigens</name>
    <dbReference type="NCBI Taxonomy" id="2057004"/>
    <lineage>
        <taxon>Bacteria</taxon>
        <taxon>Pseudomonadati</taxon>
        <taxon>Pseudomonadota</taxon>
        <taxon>Betaproteobacteria</taxon>
        <taxon>Burkholderiales</taxon>
        <taxon>Burkholderiaceae</taxon>
        <taxon>Paraburkholderia</taxon>
    </lineage>
</organism>
<name>A0A5C6V4A1_9BURK</name>
<evidence type="ECO:0000256" key="7">
    <source>
        <dbReference type="ARBA" id="ARBA00023136"/>
    </source>
</evidence>
<reference evidence="11 12" key="1">
    <citation type="journal article" date="2018" name="Int. J. Syst. Evol. Microbiol.">
        <title>Paraburkholderia azotifigens sp. nov., a nitrogen-fixing bacterium isolated from paddy soil.</title>
        <authorList>
            <person name="Choi G.M."/>
            <person name="Im W.T."/>
        </authorList>
    </citation>
    <scope>NUCLEOTIDE SEQUENCE [LARGE SCALE GENOMIC DNA]</scope>
    <source>
        <strain evidence="11 12">NF 2-5-3</strain>
    </source>
</reference>
<accession>A0A5C6V4A1</accession>
<comment type="similarity">
    <text evidence="2">Belongs to the ABC-2 integral membrane protein family.</text>
</comment>
<dbReference type="AlphaFoldDB" id="A0A5C6V4A1"/>
<evidence type="ECO:0000313" key="12">
    <source>
        <dbReference type="Proteomes" id="UP000321776"/>
    </source>
</evidence>
<evidence type="ECO:0000313" key="10">
    <source>
        <dbReference type="EMBL" id="MEM5345284.1"/>
    </source>
</evidence>
<dbReference type="Proteomes" id="UP001481677">
    <property type="component" value="Unassembled WGS sequence"/>
</dbReference>
<evidence type="ECO:0000256" key="2">
    <source>
        <dbReference type="ARBA" id="ARBA00007783"/>
    </source>
</evidence>
<feature type="transmembrane region" description="Helical" evidence="8">
    <location>
        <begin position="220"/>
        <end position="244"/>
    </location>
</feature>
<feature type="transmembrane region" description="Helical" evidence="8">
    <location>
        <begin position="344"/>
        <end position="363"/>
    </location>
</feature>
<reference evidence="11" key="2">
    <citation type="submission" date="2019-08" db="EMBL/GenBank/DDBJ databases">
        <authorList>
            <person name="Im W.-T."/>
        </authorList>
    </citation>
    <scope>NUCLEOTIDE SEQUENCE</scope>
    <source>
        <strain evidence="11">NF 2-5-3</strain>
    </source>
</reference>
<evidence type="ECO:0000259" key="9">
    <source>
        <dbReference type="PROSITE" id="PS51012"/>
    </source>
</evidence>
<reference evidence="10 13" key="3">
    <citation type="submission" date="2024-01" db="EMBL/GenBank/DDBJ databases">
        <title>The diversity of rhizobia nodulating Mimosa spp. in eleven states of Brazil covering several biomes is determined by host plant, location, and edaphic factors.</title>
        <authorList>
            <person name="Rouws L."/>
            <person name="Barauna A."/>
            <person name="Beukes C."/>
            <person name="De Faria S.M."/>
            <person name="Gross E."/>
            <person name="Dos Reis Junior F.B."/>
            <person name="Simon M."/>
            <person name="Maluk M."/>
            <person name="Odee D.W."/>
            <person name="Kenicer G."/>
            <person name="Young J.P.W."/>
            <person name="Reis V.M."/>
            <person name="Zilli J."/>
            <person name="James E.K."/>
        </authorList>
    </citation>
    <scope>NUCLEOTIDE SEQUENCE [LARGE SCALE GENOMIC DNA]</scope>
    <source>
        <strain evidence="10 13">JPY530</strain>
    </source>
</reference>
<dbReference type="GO" id="GO:0140359">
    <property type="term" value="F:ABC-type transporter activity"/>
    <property type="evidence" value="ECO:0007669"/>
    <property type="project" value="InterPro"/>
</dbReference>
<keyword evidence="5 8" id="KW-0812">Transmembrane</keyword>
<dbReference type="Gene3D" id="3.40.1710.10">
    <property type="entry name" value="abc type-2 transporter like domain"/>
    <property type="match status" value="1"/>
</dbReference>
<evidence type="ECO:0000256" key="5">
    <source>
        <dbReference type="ARBA" id="ARBA00022692"/>
    </source>
</evidence>
<keyword evidence="7 8" id="KW-0472">Membrane</keyword>
<keyword evidence="6 8" id="KW-1133">Transmembrane helix</keyword>
<feature type="transmembrane region" description="Helical" evidence="8">
    <location>
        <begin position="21"/>
        <end position="40"/>
    </location>
</feature>
<dbReference type="Pfam" id="PF12698">
    <property type="entry name" value="ABC2_membrane_3"/>
    <property type="match status" value="1"/>
</dbReference>
<evidence type="ECO:0000256" key="6">
    <source>
        <dbReference type="ARBA" id="ARBA00022989"/>
    </source>
</evidence>
<dbReference type="PROSITE" id="PS51012">
    <property type="entry name" value="ABC_TM2"/>
    <property type="match status" value="1"/>
</dbReference>
<dbReference type="PANTHER" id="PTHR30294:SF47">
    <property type="entry name" value="INNER MEMBRANE TRANSPORT PERMEASE YHHJ"/>
    <property type="match status" value="1"/>
</dbReference>
<dbReference type="InterPro" id="IPR047817">
    <property type="entry name" value="ABC2_TM_bact-type"/>
</dbReference>
<feature type="domain" description="ABC transmembrane type-2" evidence="9">
    <location>
        <begin position="133"/>
        <end position="369"/>
    </location>
</feature>
<dbReference type="InterPro" id="IPR013525">
    <property type="entry name" value="ABC2_TM"/>
</dbReference>
<dbReference type="PANTHER" id="PTHR30294">
    <property type="entry name" value="MEMBRANE COMPONENT OF ABC TRANSPORTER YHHJ-RELATED"/>
    <property type="match status" value="1"/>
</dbReference>
<dbReference type="EMBL" id="VOQS01000005">
    <property type="protein sequence ID" value="TXC79610.1"/>
    <property type="molecule type" value="Genomic_DNA"/>
</dbReference>
<evidence type="ECO:0000313" key="13">
    <source>
        <dbReference type="Proteomes" id="UP001481677"/>
    </source>
</evidence>
<protein>
    <submittedName>
        <fullName evidence="10">ABC transporter permease</fullName>
    </submittedName>
    <submittedName>
        <fullName evidence="11">ABC-2 transporter permease</fullName>
    </submittedName>
</protein>
<proteinExistence type="inferred from homology"/>
<evidence type="ECO:0000256" key="4">
    <source>
        <dbReference type="ARBA" id="ARBA00022475"/>
    </source>
</evidence>
<sequence>MRRLSNIYRLGVKELWSLRRDPIMIVLIIYTFTVSIYSAATAQPDTLHKAPIAVVDEDASPLSARIVAAFFPPQFVTPVLITAAEVDRGLDTGKYTFALDIPPNFQRDVLAGHPAVIQLNVDATRMSQAFTGSGYVQQIVSGEVDGFARRYRTTASLPVDIVMHMRFNPNLEHVRFGALMEIINSVTMLSIILTGAALIREREHGTIEHLLVMPVSPAEIMLSKVWSMGLVVLAAAAFSLTFIVRGALRVPVEGSVALFMLGAALHLFATTAMGIFLATLARSMPQFGMLIVLVLLPLQMLSGSVTPRESMPQIVQDIMLAAPTTHFVELGQAILYRGAGIDVVWKPFFALSAIGVTLFALSLRRFRKTISQMV</sequence>
<evidence type="ECO:0000256" key="8">
    <source>
        <dbReference type="SAM" id="Phobius"/>
    </source>
</evidence>
<feature type="transmembrane region" description="Helical" evidence="8">
    <location>
        <begin position="176"/>
        <end position="199"/>
    </location>
</feature>
<evidence type="ECO:0000313" key="11">
    <source>
        <dbReference type="EMBL" id="TXC79610.1"/>
    </source>
</evidence>